<reference evidence="2 3" key="1">
    <citation type="submission" date="2020-02" db="EMBL/GenBank/DDBJ databases">
        <title>Genomic Insights into the Phylogeny and Genetic Plasticity of the Human and Animal Enteric Pathogen Clostridium perfringens.</title>
        <authorList>
            <person name="Feng Y."/>
            <person name="Hu Y."/>
        </authorList>
    </citation>
    <scope>NUCLEOTIDE SEQUENCE [LARGE SCALE GENOMIC DNA]</scope>
    <source>
        <strain evidence="2 3">CP-40</strain>
    </source>
</reference>
<dbReference type="Proteomes" id="UP000481454">
    <property type="component" value="Unassembled WGS sequence"/>
</dbReference>
<accession>A0AAP7BWN3</accession>
<evidence type="ECO:0000313" key="2">
    <source>
        <dbReference type="EMBL" id="NGU31044.1"/>
    </source>
</evidence>
<organism evidence="2 3">
    <name type="scientific">Clostridium perfringens</name>
    <dbReference type="NCBI Taxonomy" id="1502"/>
    <lineage>
        <taxon>Bacteria</taxon>
        <taxon>Bacillati</taxon>
        <taxon>Bacillota</taxon>
        <taxon>Clostridia</taxon>
        <taxon>Eubacteriales</taxon>
        <taxon>Clostridiaceae</taxon>
        <taxon>Clostridium</taxon>
    </lineage>
</organism>
<feature type="compositionally biased region" description="Basic and acidic residues" evidence="1">
    <location>
        <begin position="478"/>
        <end position="489"/>
    </location>
</feature>
<comment type="caution">
    <text evidence="2">The sequence shown here is derived from an EMBL/GenBank/DDBJ whole genome shotgun (WGS) entry which is preliminary data.</text>
</comment>
<feature type="compositionally biased region" description="Polar residues" evidence="1">
    <location>
        <begin position="465"/>
        <end position="477"/>
    </location>
</feature>
<feature type="region of interest" description="Disordered" evidence="1">
    <location>
        <begin position="465"/>
        <end position="507"/>
    </location>
</feature>
<evidence type="ECO:0000256" key="1">
    <source>
        <dbReference type="SAM" id="MobiDB-lite"/>
    </source>
</evidence>
<gene>
    <name evidence="2" type="ORF">G6Z34_13210</name>
</gene>
<dbReference type="RefSeq" id="WP_164800982.1">
    <property type="nucleotide sequence ID" value="NZ_JAALLZ010000006.1"/>
</dbReference>
<feature type="compositionally biased region" description="Basic and acidic residues" evidence="1">
    <location>
        <begin position="496"/>
        <end position="507"/>
    </location>
</feature>
<sequence>MRTIGKKKDYKKDAFDNKSTEDKAREILNFTRKLYPFGQTIQNEVMYNLNLAGKYTPQQINQMINNPKSYQQELRDISQNLMGTSPQYQNLVEAIPRMCLFRSVIIPIPNKDGKEFKVDDVKKAYIKASNKLLKMNIEEEFLKATLQMSKYDIFYGYEVESTKNYFIKALNPKYCKITSFDSCLNFAFDFSYFMGREDLLKTSYPKEFTNKYVIYKNSGYNSDYQWQELDPYKSICVKWFNDELDYCLPPYVSLFDDLYNLKDYKGLNKDKVKADLLKMLVFKIPLNKKGEKPDDFLLSSDMIKTYIQLLNEQLPNSVATATTPMDVQEVKFQTQGVAKEDEILKAEKLLFSSSAFAPALFGVDATGSALEYSTKYNLGKCFSLYRQFETWLNRKFNKLYGGKIYIQLLDITTFNEKEVQDRYLQGAQMGVPCKTLYTASLGIQPSSVMGLSMLENDILKTHDTWNNPLISSHTQNGNEDKGRPRKETGDLTDSGETTRVRDDNNKK</sequence>
<dbReference type="EMBL" id="JAALLZ010000006">
    <property type="protein sequence ID" value="NGU31044.1"/>
    <property type="molecule type" value="Genomic_DNA"/>
</dbReference>
<proteinExistence type="predicted"/>
<protein>
    <submittedName>
        <fullName evidence="2">Uncharacterized protein</fullName>
    </submittedName>
</protein>
<evidence type="ECO:0000313" key="3">
    <source>
        <dbReference type="Proteomes" id="UP000481454"/>
    </source>
</evidence>
<name>A0AAP7BWN3_CLOPF</name>
<dbReference type="AlphaFoldDB" id="A0AAP7BWN3"/>